<protein>
    <submittedName>
        <fullName evidence="1">Uncharacterized protein</fullName>
    </submittedName>
</protein>
<name>A0AAV1Z6Q0_9ARAC</name>
<dbReference type="AlphaFoldDB" id="A0AAV1Z6Q0"/>
<proteinExistence type="predicted"/>
<reference evidence="1 2" key="1">
    <citation type="submission" date="2024-04" db="EMBL/GenBank/DDBJ databases">
        <authorList>
            <person name="Rising A."/>
            <person name="Reimegard J."/>
            <person name="Sonavane S."/>
            <person name="Akerstrom W."/>
            <person name="Nylinder S."/>
            <person name="Hedman E."/>
            <person name="Kallberg Y."/>
        </authorList>
    </citation>
    <scope>NUCLEOTIDE SEQUENCE [LARGE SCALE GENOMIC DNA]</scope>
</reference>
<gene>
    <name evidence="1" type="ORF">LARSCL_LOCUS3217</name>
</gene>
<sequence>MLAYVAESSNGKPGCSFTCCFFSNSSGSYFFRSLWFLGDSSFKSTAVLGSKYGILGFFCLQVDFINIRNNHIPVFVESNNISFTNST</sequence>
<evidence type="ECO:0000313" key="1">
    <source>
        <dbReference type="EMBL" id="CAL1266649.1"/>
    </source>
</evidence>
<accession>A0AAV1Z6Q0</accession>
<organism evidence="1 2">
    <name type="scientific">Larinioides sclopetarius</name>
    <dbReference type="NCBI Taxonomy" id="280406"/>
    <lineage>
        <taxon>Eukaryota</taxon>
        <taxon>Metazoa</taxon>
        <taxon>Ecdysozoa</taxon>
        <taxon>Arthropoda</taxon>
        <taxon>Chelicerata</taxon>
        <taxon>Arachnida</taxon>
        <taxon>Araneae</taxon>
        <taxon>Araneomorphae</taxon>
        <taxon>Entelegynae</taxon>
        <taxon>Araneoidea</taxon>
        <taxon>Araneidae</taxon>
        <taxon>Larinioides</taxon>
    </lineage>
</organism>
<keyword evidence="2" id="KW-1185">Reference proteome</keyword>
<dbReference type="Proteomes" id="UP001497382">
    <property type="component" value="Unassembled WGS sequence"/>
</dbReference>
<comment type="caution">
    <text evidence="1">The sequence shown here is derived from an EMBL/GenBank/DDBJ whole genome shotgun (WGS) entry which is preliminary data.</text>
</comment>
<dbReference type="EMBL" id="CAXIEN010000024">
    <property type="protein sequence ID" value="CAL1266649.1"/>
    <property type="molecule type" value="Genomic_DNA"/>
</dbReference>
<evidence type="ECO:0000313" key="2">
    <source>
        <dbReference type="Proteomes" id="UP001497382"/>
    </source>
</evidence>